<name>A0A443QU82_9ACAR</name>
<comment type="caution">
    <text evidence="5">The sequence shown here is derived from an EMBL/GenBank/DDBJ whole genome shotgun (WGS) entry which is preliminary data.</text>
</comment>
<sequence>MLILAILIFQLLSSSTAQTCVCGKEFASKRIIGGREAREGAFPFNVAFLHKPLFPGYPRSLLYFCGGALLNDKWIISAAHCFKTQNKHDVDVATGVTNLDKENLDMHRIEKIIIHPDYSGPPNYLFDLALIKLTDRVKMSNTTLPVCLPKKSMQKFKILTASGFGKTSKESGASSKLMEVDLEQRNQTELGTVSWGIICGEYKYPSVFTRVTSYLNWITNYVNEDAKWCRTP</sequence>
<feature type="chain" id="PRO_5019219598" evidence="3">
    <location>
        <begin position="18"/>
        <end position="232"/>
    </location>
</feature>
<organism evidence="5 6">
    <name type="scientific">Dinothrombium tinctorium</name>
    <dbReference type="NCBI Taxonomy" id="1965070"/>
    <lineage>
        <taxon>Eukaryota</taxon>
        <taxon>Metazoa</taxon>
        <taxon>Ecdysozoa</taxon>
        <taxon>Arthropoda</taxon>
        <taxon>Chelicerata</taxon>
        <taxon>Arachnida</taxon>
        <taxon>Acari</taxon>
        <taxon>Acariformes</taxon>
        <taxon>Trombidiformes</taxon>
        <taxon>Prostigmata</taxon>
        <taxon>Anystina</taxon>
        <taxon>Parasitengona</taxon>
        <taxon>Trombidioidea</taxon>
        <taxon>Trombidiidae</taxon>
        <taxon>Dinothrombium</taxon>
    </lineage>
</organism>
<dbReference type="Pfam" id="PF00089">
    <property type="entry name" value="Trypsin"/>
    <property type="match status" value="1"/>
</dbReference>
<evidence type="ECO:0000256" key="1">
    <source>
        <dbReference type="ARBA" id="ARBA00023157"/>
    </source>
</evidence>
<proteinExistence type="inferred from homology"/>
<dbReference type="InterPro" id="IPR001314">
    <property type="entry name" value="Peptidase_S1A"/>
</dbReference>
<dbReference type="InterPro" id="IPR043504">
    <property type="entry name" value="Peptidase_S1_PA_chymotrypsin"/>
</dbReference>
<dbReference type="SMART" id="SM00020">
    <property type="entry name" value="Tryp_SPc"/>
    <property type="match status" value="1"/>
</dbReference>
<dbReference type="GO" id="GO:0004252">
    <property type="term" value="F:serine-type endopeptidase activity"/>
    <property type="evidence" value="ECO:0007669"/>
    <property type="project" value="InterPro"/>
</dbReference>
<dbReference type="PRINTS" id="PR00722">
    <property type="entry name" value="CHYMOTRYPSIN"/>
</dbReference>
<dbReference type="FunFam" id="2.40.10.10:FF:000068">
    <property type="entry name" value="transmembrane protease serine 2"/>
    <property type="match status" value="1"/>
</dbReference>
<dbReference type="PANTHER" id="PTHR24256">
    <property type="entry name" value="TRYPTASE-RELATED"/>
    <property type="match status" value="1"/>
</dbReference>
<keyword evidence="6" id="KW-1185">Reference proteome</keyword>
<feature type="domain" description="Peptidase S1" evidence="4">
    <location>
        <begin position="31"/>
        <end position="223"/>
    </location>
</feature>
<dbReference type="GO" id="GO:0006508">
    <property type="term" value="P:proteolysis"/>
    <property type="evidence" value="ECO:0007669"/>
    <property type="project" value="UniProtKB-KW"/>
</dbReference>
<dbReference type="Proteomes" id="UP000285301">
    <property type="component" value="Unassembled WGS sequence"/>
</dbReference>
<keyword evidence="1" id="KW-1015">Disulfide bond</keyword>
<keyword evidence="5" id="KW-0645">Protease</keyword>
<comment type="similarity">
    <text evidence="2">Belongs to the peptidase S1 family. CLIP subfamily.</text>
</comment>
<keyword evidence="5" id="KW-0472">Membrane</keyword>
<evidence type="ECO:0000313" key="5">
    <source>
        <dbReference type="EMBL" id="RWS06579.1"/>
    </source>
</evidence>
<evidence type="ECO:0000259" key="4">
    <source>
        <dbReference type="PROSITE" id="PS50240"/>
    </source>
</evidence>
<dbReference type="InterPro" id="IPR001254">
    <property type="entry name" value="Trypsin_dom"/>
</dbReference>
<evidence type="ECO:0000256" key="3">
    <source>
        <dbReference type="SAM" id="SignalP"/>
    </source>
</evidence>
<accession>A0A443QU82</accession>
<dbReference type="InterPro" id="IPR009003">
    <property type="entry name" value="Peptidase_S1_PA"/>
</dbReference>
<protein>
    <submittedName>
        <fullName evidence="5">Transmembrane protease serine 9-like protein</fullName>
    </submittedName>
</protein>
<dbReference type="STRING" id="1965070.A0A443QU82"/>
<feature type="signal peptide" evidence="3">
    <location>
        <begin position="1"/>
        <end position="17"/>
    </location>
</feature>
<reference evidence="5 6" key="1">
    <citation type="journal article" date="2018" name="Gigascience">
        <title>Genomes of trombidid mites reveal novel predicted allergens and laterally-transferred genes associated with secondary metabolism.</title>
        <authorList>
            <person name="Dong X."/>
            <person name="Chaisiri K."/>
            <person name="Xia D."/>
            <person name="Armstrong S.D."/>
            <person name="Fang Y."/>
            <person name="Donnelly M.J."/>
            <person name="Kadowaki T."/>
            <person name="McGarry J.W."/>
            <person name="Darby A.C."/>
            <person name="Makepeace B.L."/>
        </authorList>
    </citation>
    <scope>NUCLEOTIDE SEQUENCE [LARGE SCALE GENOMIC DNA]</scope>
    <source>
        <strain evidence="5">UoL-WK</strain>
    </source>
</reference>
<dbReference type="EMBL" id="NCKU01004011">
    <property type="protein sequence ID" value="RWS06579.1"/>
    <property type="molecule type" value="Genomic_DNA"/>
</dbReference>
<evidence type="ECO:0000313" key="6">
    <source>
        <dbReference type="Proteomes" id="UP000285301"/>
    </source>
</evidence>
<dbReference type="PROSITE" id="PS50240">
    <property type="entry name" value="TRYPSIN_DOM"/>
    <property type="match status" value="1"/>
</dbReference>
<gene>
    <name evidence="5" type="ORF">B4U79_18250</name>
</gene>
<dbReference type="OrthoDB" id="6755574at2759"/>
<dbReference type="InterPro" id="IPR051487">
    <property type="entry name" value="Ser/Thr_Proteases_Immune/Dev"/>
</dbReference>
<dbReference type="InterPro" id="IPR018114">
    <property type="entry name" value="TRYPSIN_HIS"/>
</dbReference>
<dbReference type="Gene3D" id="2.40.10.10">
    <property type="entry name" value="Trypsin-like serine proteases"/>
    <property type="match status" value="2"/>
</dbReference>
<dbReference type="AlphaFoldDB" id="A0A443QU82"/>
<evidence type="ECO:0000256" key="2">
    <source>
        <dbReference type="ARBA" id="ARBA00024195"/>
    </source>
</evidence>
<keyword evidence="5" id="KW-0812">Transmembrane</keyword>
<dbReference type="PROSITE" id="PS00134">
    <property type="entry name" value="TRYPSIN_HIS"/>
    <property type="match status" value="1"/>
</dbReference>
<dbReference type="SUPFAM" id="SSF50494">
    <property type="entry name" value="Trypsin-like serine proteases"/>
    <property type="match status" value="1"/>
</dbReference>
<dbReference type="CDD" id="cd00190">
    <property type="entry name" value="Tryp_SPc"/>
    <property type="match status" value="1"/>
</dbReference>
<keyword evidence="3" id="KW-0732">Signal</keyword>
<keyword evidence="5" id="KW-0378">Hydrolase</keyword>